<feature type="domain" description="HTH cro/C1-type" evidence="3">
    <location>
        <begin position="44"/>
        <end position="99"/>
    </location>
</feature>
<dbReference type="InterPro" id="IPR010982">
    <property type="entry name" value="Lambda_DNA-bd_dom_sf"/>
</dbReference>
<keyword evidence="5" id="KW-1185">Reference proteome</keyword>
<dbReference type="Pfam" id="PF13560">
    <property type="entry name" value="HTH_31"/>
    <property type="match status" value="1"/>
</dbReference>
<reference evidence="4 5" key="1">
    <citation type="submission" date="2018-12" db="EMBL/GenBank/DDBJ databases">
        <title>Complete genome sequence of Streptomyces ficellus NRRL8067, the producer of ficellomycin, feldamycin and nojirimycin.</title>
        <authorList>
            <person name="Zhang H."/>
            <person name="Yue R."/>
            <person name="Liu Y."/>
            <person name="Li M."/>
            <person name="Mu H."/>
            <person name="Zhang J."/>
        </authorList>
    </citation>
    <scope>NUCLEOTIDE SEQUENCE [LARGE SCALE GENOMIC DNA]</scope>
    <source>
        <strain evidence="4 5">NRRL 8067</strain>
    </source>
</reference>
<evidence type="ECO:0000256" key="1">
    <source>
        <dbReference type="SAM" id="MobiDB-lite"/>
    </source>
</evidence>
<evidence type="ECO:0000256" key="2">
    <source>
        <dbReference type="SAM" id="Phobius"/>
    </source>
</evidence>
<keyword evidence="2" id="KW-0812">Transmembrane</keyword>
<keyword evidence="2" id="KW-1133">Transmembrane helix</keyword>
<dbReference type="CDD" id="cd00093">
    <property type="entry name" value="HTH_XRE"/>
    <property type="match status" value="1"/>
</dbReference>
<dbReference type="EMBL" id="CP034279">
    <property type="protein sequence ID" value="QGV79216.1"/>
    <property type="molecule type" value="Genomic_DNA"/>
</dbReference>
<dbReference type="AlphaFoldDB" id="A0A6I6FRC3"/>
<evidence type="ECO:0000313" key="4">
    <source>
        <dbReference type="EMBL" id="QGV79216.1"/>
    </source>
</evidence>
<accession>A0A6I6FRC3</accession>
<organism evidence="4 5">
    <name type="scientific">Streptomyces ficellus</name>
    <dbReference type="NCBI Taxonomy" id="1977088"/>
    <lineage>
        <taxon>Bacteria</taxon>
        <taxon>Bacillati</taxon>
        <taxon>Actinomycetota</taxon>
        <taxon>Actinomycetes</taxon>
        <taxon>Kitasatosporales</taxon>
        <taxon>Streptomycetaceae</taxon>
        <taxon>Streptomyces</taxon>
    </lineage>
</organism>
<feature type="region of interest" description="Disordered" evidence="1">
    <location>
        <begin position="140"/>
        <end position="166"/>
    </location>
</feature>
<dbReference type="InterPro" id="IPR001387">
    <property type="entry name" value="Cro/C1-type_HTH"/>
</dbReference>
<dbReference type="OrthoDB" id="3359627at2"/>
<feature type="transmembrane region" description="Helical" evidence="2">
    <location>
        <begin position="184"/>
        <end position="204"/>
    </location>
</feature>
<feature type="compositionally biased region" description="Acidic residues" evidence="1">
    <location>
        <begin position="156"/>
        <end position="166"/>
    </location>
</feature>
<name>A0A6I6FRC3_9ACTN</name>
<dbReference type="SMART" id="SM00530">
    <property type="entry name" value="HTH_XRE"/>
    <property type="match status" value="1"/>
</dbReference>
<feature type="compositionally biased region" description="Low complexity" evidence="1">
    <location>
        <begin position="140"/>
        <end position="151"/>
    </location>
</feature>
<proteinExistence type="predicted"/>
<evidence type="ECO:0000313" key="5">
    <source>
        <dbReference type="Proteomes" id="UP000422572"/>
    </source>
</evidence>
<keyword evidence="2" id="KW-0472">Membrane</keyword>
<evidence type="ECO:0000259" key="3">
    <source>
        <dbReference type="PROSITE" id="PS50943"/>
    </source>
</evidence>
<gene>
    <name evidence="4" type="ORF">EIZ62_13835</name>
</gene>
<dbReference type="Proteomes" id="UP000422572">
    <property type="component" value="Chromosome"/>
</dbReference>
<dbReference type="SUPFAM" id="SSF47413">
    <property type="entry name" value="lambda repressor-like DNA-binding domains"/>
    <property type="match status" value="1"/>
</dbReference>
<protein>
    <submittedName>
        <fullName evidence="4">XRE family transcriptional regulator</fullName>
    </submittedName>
</protein>
<feature type="region of interest" description="Disordered" evidence="1">
    <location>
        <begin position="448"/>
        <end position="488"/>
    </location>
</feature>
<feature type="compositionally biased region" description="Low complexity" evidence="1">
    <location>
        <begin position="218"/>
        <end position="274"/>
    </location>
</feature>
<sequence>MGNTGTPERPWPARLLRPWNAVPGWCGGGTAAVGTETEGFAEALRGLKERSGLSYGALAKRAHMSTSTLHRYCNGDAVPTEFAPVERLARLCGASRDEMVALHRRWIVADDARLRGRSASVPPDEPPADQETVVVEDTSVGAGAEGASAEVGGEGDSAEVGEEPDAPEVVAVAARQRPRRRIRLAVAAAVLVAATASTALAVTIGSETPRSDRTAPDPTGRTGPARATGPAAGPSAAPSAAAPSRSAPPGASPSGAVPPKAAPSEEAPPKSGAPGRRDGRPPLAVEVRPYVWADPCSQVYVVDRPPAQVPPPPSEQAARGWVTALGGVPGGDMLLELVVQGTGEETVVLNALHVREVDRGEPLPWNAYGMGVGCGGNVTPQSLDINLDAARPRAVPVAGQQGDREIPAVGLPYTVSASDPEVLRVTAHTAGYSVRWFLELEWSSGDRSGTLRIDDNGKPFATSAITGRPTFDHPLGSSGWGPRVPNEG</sequence>
<dbReference type="Gene3D" id="1.10.260.40">
    <property type="entry name" value="lambda repressor-like DNA-binding domains"/>
    <property type="match status" value="1"/>
</dbReference>
<dbReference type="KEGG" id="sfic:EIZ62_13835"/>
<feature type="region of interest" description="Disordered" evidence="1">
    <location>
        <begin position="204"/>
        <end position="282"/>
    </location>
</feature>
<dbReference type="GO" id="GO:0003677">
    <property type="term" value="F:DNA binding"/>
    <property type="evidence" value="ECO:0007669"/>
    <property type="project" value="InterPro"/>
</dbReference>
<dbReference type="PROSITE" id="PS50943">
    <property type="entry name" value="HTH_CROC1"/>
    <property type="match status" value="1"/>
</dbReference>